<feature type="domain" description="PAC" evidence="3">
    <location>
        <begin position="405"/>
        <end position="456"/>
    </location>
</feature>
<reference evidence="6" key="1">
    <citation type="journal article" date="2019" name="Int. J. Syst. Evol. Microbiol.">
        <title>The Global Catalogue of Microorganisms (GCM) 10K type strain sequencing project: providing services to taxonomists for standard genome sequencing and annotation.</title>
        <authorList>
            <consortium name="The Broad Institute Genomics Platform"/>
            <consortium name="The Broad Institute Genome Sequencing Center for Infectious Disease"/>
            <person name="Wu L."/>
            <person name="Ma J."/>
        </authorList>
    </citation>
    <scope>NUCLEOTIDE SEQUENCE [LARGE SCALE GENOMIC DNA]</scope>
    <source>
        <strain evidence="6">XZYJT-10</strain>
    </source>
</reference>
<protein>
    <submittedName>
        <fullName evidence="5">Diguanylate cyclase</fullName>
        <ecNumber evidence="5">2.7.7.65</ecNumber>
    </submittedName>
</protein>
<dbReference type="PANTHER" id="PTHR44757:SF2">
    <property type="entry name" value="BIOFILM ARCHITECTURE MAINTENANCE PROTEIN MBAA"/>
    <property type="match status" value="1"/>
</dbReference>
<evidence type="ECO:0000259" key="4">
    <source>
        <dbReference type="PROSITE" id="PS50887"/>
    </source>
</evidence>
<dbReference type="InterPro" id="IPR035965">
    <property type="entry name" value="PAS-like_dom_sf"/>
</dbReference>
<evidence type="ECO:0000256" key="1">
    <source>
        <dbReference type="SAM" id="Phobius"/>
    </source>
</evidence>
<keyword evidence="1" id="KW-1133">Transmembrane helix</keyword>
<dbReference type="Gene3D" id="3.30.450.20">
    <property type="entry name" value="PAS domain"/>
    <property type="match status" value="1"/>
</dbReference>
<keyword evidence="1" id="KW-0812">Transmembrane</keyword>
<keyword evidence="6" id="KW-1185">Reference proteome</keyword>
<dbReference type="NCBIfam" id="TIGR00254">
    <property type="entry name" value="GGDEF"/>
    <property type="match status" value="1"/>
</dbReference>
<keyword evidence="1" id="KW-0472">Membrane</keyword>
<dbReference type="InterPro" id="IPR043128">
    <property type="entry name" value="Rev_trsase/Diguanyl_cyclase"/>
</dbReference>
<dbReference type="CDD" id="cd00130">
    <property type="entry name" value="PAS"/>
    <property type="match status" value="1"/>
</dbReference>
<dbReference type="CDD" id="cd01949">
    <property type="entry name" value="GGDEF"/>
    <property type="match status" value="1"/>
</dbReference>
<dbReference type="Pfam" id="PF00990">
    <property type="entry name" value="GGDEF"/>
    <property type="match status" value="1"/>
</dbReference>
<feature type="transmembrane region" description="Helical" evidence="1">
    <location>
        <begin position="12"/>
        <end position="31"/>
    </location>
</feature>
<accession>A0ABW2I5F5</accession>
<feature type="transmembrane region" description="Helical" evidence="1">
    <location>
        <begin position="271"/>
        <end position="289"/>
    </location>
</feature>
<dbReference type="SMART" id="SM00091">
    <property type="entry name" value="PAS"/>
    <property type="match status" value="1"/>
</dbReference>
<comment type="caution">
    <text evidence="5">The sequence shown here is derived from an EMBL/GenBank/DDBJ whole genome shotgun (WGS) entry which is preliminary data.</text>
</comment>
<dbReference type="EC" id="2.7.7.65" evidence="5"/>
<dbReference type="PROSITE" id="PS50113">
    <property type="entry name" value="PAC"/>
    <property type="match status" value="1"/>
</dbReference>
<dbReference type="PROSITE" id="PS50112">
    <property type="entry name" value="PAS"/>
    <property type="match status" value="1"/>
</dbReference>
<feature type="transmembrane region" description="Helical" evidence="1">
    <location>
        <begin position="232"/>
        <end position="250"/>
    </location>
</feature>
<keyword evidence="5" id="KW-0548">Nucleotidyltransferase</keyword>
<feature type="transmembrane region" description="Helical" evidence="1">
    <location>
        <begin position="103"/>
        <end position="129"/>
    </location>
</feature>
<dbReference type="InterPro" id="IPR000160">
    <property type="entry name" value="GGDEF_dom"/>
</dbReference>
<dbReference type="InterPro" id="IPR052155">
    <property type="entry name" value="Biofilm_reg_signaling"/>
</dbReference>
<keyword evidence="5" id="KW-0808">Transferase</keyword>
<dbReference type="InterPro" id="IPR029787">
    <property type="entry name" value="Nucleotide_cyclase"/>
</dbReference>
<dbReference type="SUPFAM" id="SSF55785">
    <property type="entry name" value="PYP-like sensor domain (PAS domain)"/>
    <property type="match status" value="1"/>
</dbReference>
<evidence type="ECO:0000259" key="3">
    <source>
        <dbReference type="PROSITE" id="PS50113"/>
    </source>
</evidence>
<dbReference type="InterPro" id="IPR000014">
    <property type="entry name" value="PAS"/>
</dbReference>
<organism evidence="5 6">
    <name type="scientific">Paractinoplanes rhizophilus</name>
    <dbReference type="NCBI Taxonomy" id="1416877"/>
    <lineage>
        <taxon>Bacteria</taxon>
        <taxon>Bacillati</taxon>
        <taxon>Actinomycetota</taxon>
        <taxon>Actinomycetes</taxon>
        <taxon>Micromonosporales</taxon>
        <taxon>Micromonosporaceae</taxon>
        <taxon>Paractinoplanes</taxon>
    </lineage>
</organism>
<sequence>MPAAARVRPWRDPVVAGLGVWALATALWFLAGGAGPRTQVLVTWVSMPPLDLALFVLSRRAGRAAAGAPERRFWRAMAVAAAIFLAGDLSQVAATLARGMPGTIAPIAVQSAASVLGTLVVVAVALTYPIGVVSGAARLRFALDSATVLTAAGVLSWCLLSRPALTVAGSAGFATAMFGFAVLMVGVFVGMRLGRSGQNPLRGPAAATMIGAAVVQSLTSMVIPSGVRDDLVAVRGLLVLLPCFLVAAAARLHERNPGAPRPSNRRRRFSILPYAATTAVFGVLADALQEGDSRRRWVAVTGLFVSFVLVAARQSLALRDNGRLLDRLDEQRNRLESLLRHSSDITSICDAAGRIRYVTPVVLEVLGHRPEDIDGIRLTELVHPDDQVKLESRLGVLFGGPGAQIRYQARFRHADGSYRWIEVVAVNLLEEPGVHGIVSNARDMTEARAARDLLEHQATHDALTGLANRRLLTERMRELAGGQAAMLLIDLDGFKPINDRYGHAAGDEVLLHVAETLRGCSAAGLPARLGGDEFAVLLPGADLTTAERVAARFRDGLSAPALIAGRPVAVRASVGCAAGPVDDGLLHRADLQMYKLKRAG</sequence>
<proteinExistence type="predicted"/>
<dbReference type="InterPro" id="IPR000700">
    <property type="entry name" value="PAS-assoc_C"/>
</dbReference>
<dbReference type="Proteomes" id="UP001596548">
    <property type="component" value="Unassembled WGS sequence"/>
</dbReference>
<dbReference type="Pfam" id="PF08447">
    <property type="entry name" value="PAS_3"/>
    <property type="match status" value="1"/>
</dbReference>
<dbReference type="SMART" id="SM00267">
    <property type="entry name" value="GGDEF"/>
    <property type="match status" value="1"/>
</dbReference>
<gene>
    <name evidence="5" type="ORF">ACFQS1_39735</name>
</gene>
<dbReference type="PROSITE" id="PS50887">
    <property type="entry name" value="GGDEF"/>
    <property type="match status" value="1"/>
</dbReference>
<feature type="transmembrane region" description="Helical" evidence="1">
    <location>
        <begin position="295"/>
        <end position="312"/>
    </location>
</feature>
<feature type="transmembrane region" description="Helical" evidence="1">
    <location>
        <begin position="171"/>
        <end position="193"/>
    </location>
</feature>
<feature type="domain" description="PAS" evidence="2">
    <location>
        <begin position="331"/>
        <end position="394"/>
    </location>
</feature>
<feature type="domain" description="GGDEF" evidence="4">
    <location>
        <begin position="482"/>
        <end position="600"/>
    </location>
</feature>
<dbReference type="InterPro" id="IPR013655">
    <property type="entry name" value="PAS_fold_3"/>
</dbReference>
<dbReference type="EMBL" id="JBHTBJ010000078">
    <property type="protein sequence ID" value="MFC7280127.1"/>
    <property type="molecule type" value="Genomic_DNA"/>
</dbReference>
<evidence type="ECO:0000259" key="2">
    <source>
        <dbReference type="PROSITE" id="PS50112"/>
    </source>
</evidence>
<dbReference type="SMART" id="SM00086">
    <property type="entry name" value="PAC"/>
    <property type="match status" value="1"/>
</dbReference>
<dbReference type="RefSeq" id="WP_378978116.1">
    <property type="nucleotide sequence ID" value="NZ_JBHTBJ010000078.1"/>
</dbReference>
<dbReference type="InterPro" id="IPR001610">
    <property type="entry name" value="PAC"/>
</dbReference>
<dbReference type="GO" id="GO:0052621">
    <property type="term" value="F:diguanylate cyclase activity"/>
    <property type="evidence" value="ECO:0007669"/>
    <property type="project" value="UniProtKB-EC"/>
</dbReference>
<evidence type="ECO:0000313" key="5">
    <source>
        <dbReference type="EMBL" id="MFC7280127.1"/>
    </source>
</evidence>
<dbReference type="Gene3D" id="3.30.70.270">
    <property type="match status" value="1"/>
</dbReference>
<dbReference type="PANTHER" id="PTHR44757">
    <property type="entry name" value="DIGUANYLATE CYCLASE DGCP"/>
    <property type="match status" value="1"/>
</dbReference>
<name>A0ABW2I5F5_9ACTN</name>
<evidence type="ECO:0000313" key="6">
    <source>
        <dbReference type="Proteomes" id="UP001596548"/>
    </source>
</evidence>
<feature type="transmembrane region" description="Helical" evidence="1">
    <location>
        <begin position="37"/>
        <end position="57"/>
    </location>
</feature>
<dbReference type="NCBIfam" id="TIGR00229">
    <property type="entry name" value="sensory_box"/>
    <property type="match status" value="1"/>
</dbReference>
<feature type="transmembrane region" description="Helical" evidence="1">
    <location>
        <begin position="205"/>
        <end position="226"/>
    </location>
</feature>
<feature type="transmembrane region" description="Helical" evidence="1">
    <location>
        <begin position="78"/>
        <end position="97"/>
    </location>
</feature>
<dbReference type="SUPFAM" id="SSF55073">
    <property type="entry name" value="Nucleotide cyclase"/>
    <property type="match status" value="1"/>
</dbReference>